<sequence length="652" mass="72333">MKSRFVRFAAPGFGSDNKADTTVNAPHGGGAAAAGGRGSGNNVVAAPASTSEIRRLSISSSNGMVSIFAVPTDTPSLASALAQSVRHHSRMVDGELPPPTPKQQHENIMANTNYLDVSSTKKAWGSYAAQSGSMMSSERRPSLDDTVITSSTRGGRVIDRSSFQAQQFEQVESFGTNNSSNIEASENDNHYTSFPRRSAGYNGSFNSSVPVGEVSGSSSTGRRPNFITPPPWASHLLSASMRHSSQLPISSERNNMESRLDASRRILTSRKSLRRNDSFLRFIVVVLCFGLSLMFAIFYGEGKFGLALANMAYELKATHIYGTANLTIPYVQEIVSKGKLVYPEWWENQIGIPNMRAKDIQFSAALENHTADVSKPRPPGRVDTPFFWFTPRSRGNVIRAIMSNCLHLVEASGFGKDSTQPFLLVQEREGRKFVNVDLTTAEGLSRAKDLKLASSGIPDVIISEDIHSILNIFDSDNRVIMFAVFRHPLDRAMSQYYADIASDPAVAGLPLQQYVRSGENRLENNHMTRYLSGRYHGDLRVEHLDIAREFLRRKFVVGLARDMPTTAELFLRVFGWRNATDIRGSEALDQCSHSIFHELAFKANPALEEGSEGWKMVMAQNWFDLKLYEYAEHLFQLQVDHLKLKSSIKTRI</sequence>
<dbReference type="PANTHER" id="PTHR32301">
    <property type="entry name" value="COUNTIN RECEPTOR CNR3-RELATED"/>
    <property type="match status" value="1"/>
</dbReference>
<dbReference type="InterPro" id="IPR027417">
    <property type="entry name" value="P-loop_NTPase"/>
</dbReference>
<gene>
    <name evidence="3" type="ORF">ACHAWU_003929</name>
</gene>
<dbReference type="InterPro" id="IPR053259">
    <property type="entry name" value="Golvesin-related_Golgi"/>
</dbReference>
<comment type="caution">
    <text evidence="3">The sequence shown here is derived from an EMBL/GenBank/DDBJ whole genome shotgun (WGS) entry which is preliminary data.</text>
</comment>
<keyword evidence="4" id="KW-1185">Reference proteome</keyword>
<evidence type="ECO:0008006" key="5">
    <source>
        <dbReference type="Google" id="ProtNLM"/>
    </source>
</evidence>
<dbReference type="Proteomes" id="UP001530293">
    <property type="component" value="Unassembled WGS sequence"/>
</dbReference>
<keyword evidence="2" id="KW-1133">Transmembrane helix</keyword>
<evidence type="ECO:0000256" key="2">
    <source>
        <dbReference type="SAM" id="Phobius"/>
    </source>
</evidence>
<name>A0ABD3MKU0_9STRA</name>
<dbReference type="EMBL" id="JALLBG020000108">
    <property type="protein sequence ID" value="KAL3764117.1"/>
    <property type="molecule type" value="Genomic_DNA"/>
</dbReference>
<proteinExistence type="predicted"/>
<keyword evidence="2" id="KW-0472">Membrane</keyword>
<reference evidence="3 4" key="1">
    <citation type="submission" date="2024-10" db="EMBL/GenBank/DDBJ databases">
        <title>Updated reference genomes for cyclostephanoid diatoms.</title>
        <authorList>
            <person name="Roberts W.R."/>
            <person name="Alverson A.J."/>
        </authorList>
    </citation>
    <scope>NUCLEOTIDE SEQUENCE [LARGE SCALE GENOMIC DNA]</scope>
    <source>
        <strain evidence="3 4">AJA232-27</strain>
    </source>
</reference>
<organism evidence="3 4">
    <name type="scientific">Discostella pseudostelligera</name>
    <dbReference type="NCBI Taxonomy" id="259834"/>
    <lineage>
        <taxon>Eukaryota</taxon>
        <taxon>Sar</taxon>
        <taxon>Stramenopiles</taxon>
        <taxon>Ochrophyta</taxon>
        <taxon>Bacillariophyta</taxon>
        <taxon>Coscinodiscophyceae</taxon>
        <taxon>Thalassiosirophycidae</taxon>
        <taxon>Stephanodiscales</taxon>
        <taxon>Stephanodiscaceae</taxon>
        <taxon>Discostella</taxon>
    </lineage>
</organism>
<keyword evidence="2" id="KW-0812">Transmembrane</keyword>
<feature type="transmembrane region" description="Helical" evidence="2">
    <location>
        <begin position="279"/>
        <end position="300"/>
    </location>
</feature>
<feature type="region of interest" description="Disordered" evidence="1">
    <location>
        <begin position="11"/>
        <end position="40"/>
    </location>
</feature>
<evidence type="ECO:0000313" key="4">
    <source>
        <dbReference type="Proteomes" id="UP001530293"/>
    </source>
</evidence>
<evidence type="ECO:0000256" key="1">
    <source>
        <dbReference type="SAM" id="MobiDB-lite"/>
    </source>
</evidence>
<dbReference type="AlphaFoldDB" id="A0ABD3MKU0"/>
<feature type="compositionally biased region" description="Gly residues" evidence="1">
    <location>
        <begin position="27"/>
        <end position="39"/>
    </location>
</feature>
<accession>A0ABD3MKU0</accession>
<dbReference type="PANTHER" id="PTHR32301:SF6">
    <property type="entry name" value="GOLVESIN-RELATED"/>
    <property type="match status" value="1"/>
</dbReference>
<protein>
    <recommendedName>
        <fullName evidence="5">Sulfotransferase domain-containing protein</fullName>
    </recommendedName>
</protein>
<feature type="region of interest" description="Disordered" evidence="1">
    <location>
        <begin position="177"/>
        <end position="197"/>
    </location>
</feature>
<dbReference type="Gene3D" id="3.40.50.300">
    <property type="entry name" value="P-loop containing nucleotide triphosphate hydrolases"/>
    <property type="match status" value="1"/>
</dbReference>
<evidence type="ECO:0000313" key="3">
    <source>
        <dbReference type="EMBL" id="KAL3764117.1"/>
    </source>
</evidence>